<sequence length="604" mass="66562">MADTFPLPIIESLDAEKVLDLEELGSGPLLTYIKYDGIIEGDTLYPNWRGCSESGEVIDFIDSPVDVSGSEAELAKGMLVNLPNIAIAPLDQGWAFYSYAVRLKGETTISAESRRLMIYIGKRPAQLLPAAHITQSHALCINIDELPGEGASVSVLPYQAMAVGDKVTFSWSGYMQGSDPGDPSDPGDSDTYQYILQSNDIGKPLSWIIEKSLFDFIENGFGYLDYTIDYAPNDSGLTSIASRQRYEIIPAVEPKLEAPIFDSFSGADVNPDKYPNGITVRIPLYEGARIGDDIRVYGMSTVQTLSALKTLRVDPSNLDSGRVECVFDANWLKANNWQTIQLFYQWGRQKLSRTSNVLEFQVRRTRSLIAPMVKTAYPDDEDQFMYDAMEGAVRGASVIVPDAAIIEAGDTVHVEWAFVDGSAAYTGAALESNPREFKVPLEFIPAYMGKRIDVVYSVVPEHPVDDKEIYYSAPFNIEINKLPVNQYTRLKCALEGAVTEISRAKVPSSGAPFYLDKWKFMAADQLVTIEANGGVSDAGENYDLCRSRKVVLAEAQLGKFDVILPLSYLNGLTLGEIFSIKTSVSFDGGESYQTFPTVEFKLVA</sequence>
<dbReference type="RefSeq" id="WP_153427826.1">
    <property type="nucleotide sequence ID" value="NZ_WIWJ01000008.1"/>
</dbReference>
<name>A0A6A7YE22_9PSED</name>
<proteinExistence type="predicted"/>
<protein>
    <submittedName>
        <fullName evidence="1">Uncharacterized protein</fullName>
    </submittedName>
</protein>
<reference evidence="1 2" key="1">
    <citation type="submission" date="2019-10" db="EMBL/GenBank/DDBJ databases">
        <title>Evaluation of single-gene subtyping targets for Pseudomonas.</title>
        <authorList>
            <person name="Reichler S.J."/>
            <person name="Orsi R.H."/>
            <person name="Wiedmann M."/>
            <person name="Martin N.H."/>
            <person name="Murphy S.I."/>
        </authorList>
    </citation>
    <scope>NUCLEOTIDE SEQUENCE [LARGE SCALE GENOMIC DNA]</scope>
    <source>
        <strain evidence="1 2">FSL R10-3257</strain>
    </source>
</reference>
<organism evidence="1 2">
    <name type="scientific">Pseudomonas helleri</name>
    <dbReference type="NCBI Taxonomy" id="1608996"/>
    <lineage>
        <taxon>Bacteria</taxon>
        <taxon>Pseudomonadati</taxon>
        <taxon>Pseudomonadota</taxon>
        <taxon>Gammaproteobacteria</taxon>
        <taxon>Pseudomonadales</taxon>
        <taxon>Pseudomonadaceae</taxon>
        <taxon>Pseudomonas</taxon>
    </lineage>
</organism>
<comment type="caution">
    <text evidence="1">The sequence shown here is derived from an EMBL/GenBank/DDBJ whole genome shotgun (WGS) entry which is preliminary data.</text>
</comment>
<dbReference type="AlphaFoldDB" id="A0A6A7YE22"/>
<gene>
    <name evidence="1" type="ORF">GHO40_06525</name>
</gene>
<dbReference type="Proteomes" id="UP000441404">
    <property type="component" value="Unassembled WGS sequence"/>
</dbReference>
<evidence type="ECO:0000313" key="1">
    <source>
        <dbReference type="EMBL" id="MQT46385.1"/>
    </source>
</evidence>
<accession>A0A6A7YE22</accession>
<evidence type="ECO:0000313" key="2">
    <source>
        <dbReference type="Proteomes" id="UP000441404"/>
    </source>
</evidence>
<dbReference type="EMBL" id="WIWJ01000008">
    <property type="protein sequence ID" value="MQT46385.1"/>
    <property type="molecule type" value="Genomic_DNA"/>
</dbReference>